<comment type="caution">
    <text evidence="2">The sequence shown here is derived from an EMBL/GenBank/DDBJ whole genome shotgun (WGS) entry which is preliminary data.</text>
</comment>
<dbReference type="EMBL" id="BAABEP010000001">
    <property type="protein sequence ID" value="GAA3706944.1"/>
    <property type="molecule type" value="Genomic_DNA"/>
</dbReference>
<evidence type="ECO:0000259" key="1">
    <source>
        <dbReference type="Pfam" id="PF09995"/>
    </source>
</evidence>
<dbReference type="InterPro" id="IPR018713">
    <property type="entry name" value="MPAB/Lcp_cat_dom"/>
</dbReference>
<proteinExistence type="predicted"/>
<feature type="domain" description="ER-bound oxygenase mpaB/mpaB'/Rubber oxygenase catalytic" evidence="1">
    <location>
        <begin position="127"/>
        <end position="340"/>
    </location>
</feature>
<reference evidence="3" key="1">
    <citation type="journal article" date="2019" name="Int. J. Syst. Evol. Microbiol.">
        <title>The Global Catalogue of Microorganisms (GCM) 10K type strain sequencing project: providing services to taxonomists for standard genome sequencing and annotation.</title>
        <authorList>
            <consortium name="The Broad Institute Genomics Platform"/>
            <consortium name="The Broad Institute Genome Sequencing Center for Infectious Disease"/>
            <person name="Wu L."/>
            <person name="Ma J."/>
        </authorList>
    </citation>
    <scope>NUCLEOTIDE SEQUENCE [LARGE SCALE GENOMIC DNA]</scope>
    <source>
        <strain evidence="3">JCM 30846</strain>
    </source>
</reference>
<name>A0ABP7DL75_9ACTN</name>
<organism evidence="2 3">
    <name type="scientific">Streptomyces tremellae</name>
    <dbReference type="NCBI Taxonomy" id="1124239"/>
    <lineage>
        <taxon>Bacteria</taxon>
        <taxon>Bacillati</taxon>
        <taxon>Actinomycetota</taxon>
        <taxon>Actinomycetes</taxon>
        <taxon>Kitasatosporales</taxon>
        <taxon>Streptomycetaceae</taxon>
        <taxon>Streptomyces</taxon>
    </lineage>
</organism>
<dbReference type="Proteomes" id="UP001499884">
    <property type="component" value="Unassembled WGS sequence"/>
</dbReference>
<evidence type="ECO:0000313" key="2">
    <source>
        <dbReference type="EMBL" id="GAA3706944.1"/>
    </source>
</evidence>
<dbReference type="RefSeq" id="WP_345639770.1">
    <property type="nucleotide sequence ID" value="NZ_BAABEP010000001.1"/>
</dbReference>
<sequence>MTTAQDPLQFPARLVNLEAAQDKHGEKADHMARMLMVGDPLADAVIVEIDALGKEARRTLSRGLNDGLDSLDNPPPAIEALLRQLETVPDWISQESLAAGDETSLLVPPRWNALAFSGGSLAHTYSSPSIAKLLVQTGKLDLMAPRRLAETSVWKASVVLPGGLLRGGPGYVQTAQVRLLHARIRSSALKHGWDTQQWGVPINQVDIARTWLDFTVVPFAFLARAGIVTNEDEQQGLYQHWWYIAHLLGLNESFFLDIGDHAAASGLLELLDSTITPPDDNARVLVNALFDSTTDVLSSQPNAVLTKEGARELLNALARLYHGDARADALGIPASTATPLLPVIAAGNAQVRRYQTTIPEAAAQERAVNIEQYRALVDSLPGRTEYQSHAEAAK</sequence>
<dbReference type="PANTHER" id="PTHR37539:SF1">
    <property type="entry name" value="ER-BOUND OXYGENASE MPAB_MPAB'_RUBBER OXYGENASE CATALYTIC DOMAIN-CONTAINING PROTEIN"/>
    <property type="match status" value="1"/>
</dbReference>
<keyword evidence="3" id="KW-1185">Reference proteome</keyword>
<dbReference type="InterPro" id="IPR037473">
    <property type="entry name" value="Lcp-like"/>
</dbReference>
<accession>A0ABP7DL75</accession>
<evidence type="ECO:0000313" key="3">
    <source>
        <dbReference type="Proteomes" id="UP001499884"/>
    </source>
</evidence>
<protein>
    <recommendedName>
        <fullName evidence="1">ER-bound oxygenase mpaB/mpaB'/Rubber oxygenase catalytic domain-containing protein</fullName>
    </recommendedName>
</protein>
<gene>
    <name evidence="2" type="ORF">GCM10023082_01140</name>
</gene>
<dbReference type="Pfam" id="PF09995">
    <property type="entry name" value="MPAB_Lcp_cat"/>
    <property type="match status" value="1"/>
</dbReference>
<dbReference type="PANTHER" id="PTHR37539">
    <property type="entry name" value="SECRETED PROTEIN-RELATED"/>
    <property type="match status" value="1"/>
</dbReference>